<dbReference type="NCBIfam" id="TIGR04193">
    <property type="entry name" value="SPASM_w_grasp"/>
    <property type="match status" value="1"/>
</dbReference>
<evidence type="ECO:0000313" key="1">
    <source>
        <dbReference type="EMBL" id="AIL45625.1"/>
    </source>
</evidence>
<accession>A0A077EJE8</accession>
<dbReference type="Gene3D" id="3.20.20.70">
    <property type="entry name" value="Aldolase class I"/>
    <property type="match status" value="1"/>
</dbReference>
<evidence type="ECO:0008006" key="3">
    <source>
        <dbReference type="Google" id="ProtNLM"/>
    </source>
</evidence>
<proteinExistence type="predicted"/>
<reference evidence="1" key="2">
    <citation type="journal article" date="2015" name="Genome Biol. Evol.">
        <title>Complete Genome Sequence and Transcriptomic Analysis of the Novel Pathogen Elizabethkingia anophelis in Response to Oxidative Stress.</title>
        <authorList>
            <person name="Li Y."/>
            <person name="Liu Y."/>
            <person name="Chew S.C."/>
            <person name="Tay M."/>
            <person name="Salido M.M."/>
            <person name="Teo J."/>
            <person name="Lauro F.M."/>
            <person name="Givskov M."/>
            <person name="Yang L."/>
        </authorList>
    </citation>
    <scope>NUCLEOTIDE SEQUENCE</scope>
    <source>
        <strain evidence="1">NUHP1</strain>
    </source>
</reference>
<reference evidence="1" key="1">
    <citation type="journal article" date="2013" name="Lancet">
        <title>First case of E anophelis outbreak in an intensive-care unit.</title>
        <authorList>
            <person name="Teo J."/>
            <person name="Tan S.Y."/>
            <person name="Tay M."/>
            <person name="Ding Y."/>
            <person name="Kjelleberg S."/>
            <person name="Givskov M."/>
            <person name="Lin R.T."/>
            <person name="Yang L."/>
        </authorList>
    </citation>
    <scope>NUCLEOTIDE SEQUENCE [LARGE SCALE GENOMIC DNA]</scope>
    <source>
        <strain evidence="1">NUHP1</strain>
    </source>
</reference>
<dbReference type="KEGG" id="eao:BD94_1850"/>
<dbReference type="STRING" id="1338011.BD94_1850"/>
<dbReference type="eggNOG" id="COG0641">
    <property type="taxonomic scope" value="Bacteria"/>
</dbReference>
<name>A0A077EJE8_9FLAO</name>
<dbReference type="InterPro" id="IPR026497">
    <property type="entry name" value="GRASP-with-SPASM"/>
</dbReference>
<dbReference type="InterPro" id="IPR013785">
    <property type="entry name" value="Aldolase_TIM"/>
</dbReference>
<organism evidence="1 2">
    <name type="scientific">Elizabethkingia anophelis NUHP1</name>
    <dbReference type="NCBI Taxonomy" id="1338011"/>
    <lineage>
        <taxon>Bacteria</taxon>
        <taxon>Pseudomonadati</taxon>
        <taxon>Bacteroidota</taxon>
        <taxon>Flavobacteriia</taxon>
        <taxon>Flavobacteriales</taxon>
        <taxon>Weeksellaceae</taxon>
        <taxon>Elizabethkingia</taxon>
    </lineage>
</organism>
<protein>
    <recommendedName>
        <fullName evidence="3">Grasp-with-spasm system SPASM domain peptide maturase</fullName>
    </recommendedName>
</protein>
<sequence>MMNKYFILYQDCQIVKGAKNILLCDLYTKNSININEVYSYFEDDLSILYEDKSKEIIDFLIEEKFGYISVEKSTHRKSLQWESSKLINEIIIEHSRNEGFSIENVYKKLEFIGAEFIQIRFIDYSFRKLKKVLSLLSSSNIRTIEILVPYMDEDKNSALISYVEKNPRVQILYFYNSPFNKSINKPFYFNVIYYERNLTDEKLCGIINTDYFLIDIKNFSKSKNVNNCLKDKLFISRNGTIKNCPSLNLEIGHINDILIEDLYTVIEADPVRNITKDSIEICKDCEYRYICTDCRAYLEKPSNPLSKPLKCGYDPYKGIWNDWTKNPLKQTTIKYYEIEIN</sequence>
<dbReference type="InterPro" id="IPR058240">
    <property type="entry name" value="rSAM_sf"/>
</dbReference>
<dbReference type="EMBL" id="CP007547">
    <property type="protein sequence ID" value="AIL45625.1"/>
    <property type="molecule type" value="Genomic_DNA"/>
</dbReference>
<gene>
    <name evidence="1" type="ORF">BD94_1850</name>
</gene>
<evidence type="ECO:0000313" key="2">
    <source>
        <dbReference type="Proteomes" id="UP000028933"/>
    </source>
</evidence>
<dbReference type="SUPFAM" id="SSF102114">
    <property type="entry name" value="Radical SAM enzymes"/>
    <property type="match status" value="1"/>
</dbReference>
<dbReference type="HOGENOM" id="CLU_050370_0_0_10"/>
<dbReference type="Proteomes" id="UP000028933">
    <property type="component" value="Chromosome"/>
</dbReference>
<dbReference type="AlphaFoldDB" id="A0A077EJE8"/>